<name>A0ABD3Q2I1_9STRA</name>
<dbReference type="Proteomes" id="UP001516023">
    <property type="component" value="Unassembled WGS sequence"/>
</dbReference>
<comment type="caution">
    <text evidence="3">The sequence shown here is derived from an EMBL/GenBank/DDBJ whole genome shotgun (WGS) entry which is preliminary data.</text>
</comment>
<gene>
    <name evidence="3" type="ORF">HJC23_008004</name>
</gene>
<feature type="transmembrane region" description="Helical" evidence="2">
    <location>
        <begin position="242"/>
        <end position="265"/>
    </location>
</feature>
<evidence type="ECO:0000313" key="3">
    <source>
        <dbReference type="EMBL" id="KAL3794548.1"/>
    </source>
</evidence>
<evidence type="ECO:0000256" key="2">
    <source>
        <dbReference type="SAM" id="Phobius"/>
    </source>
</evidence>
<dbReference type="EMBL" id="JABMIG020000079">
    <property type="protein sequence ID" value="KAL3794548.1"/>
    <property type="molecule type" value="Genomic_DNA"/>
</dbReference>
<protein>
    <submittedName>
        <fullName evidence="3">Uncharacterized protein</fullName>
    </submittedName>
</protein>
<dbReference type="AlphaFoldDB" id="A0ABD3Q2I1"/>
<keyword evidence="2" id="KW-0472">Membrane</keyword>
<evidence type="ECO:0000313" key="4">
    <source>
        <dbReference type="Proteomes" id="UP001516023"/>
    </source>
</evidence>
<feature type="transmembrane region" description="Helical" evidence="2">
    <location>
        <begin position="102"/>
        <end position="122"/>
    </location>
</feature>
<feature type="transmembrane region" description="Helical" evidence="2">
    <location>
        <begin position="277"/>
        <end position="298"/>
    </location>
</feature>
<accession>A0ABD3Q2I1</accession>
<keyword evidence="4" id="KW-1185">Reference proteome</keyword>
<evidence type="ECO:0000256" key="1">
    <source>
        <dbReference type="SAM" id="MobiDB-lite"/>
    </source>
</evidence>
<feature type="transmembrane region" description="Helical" evidence="2">
    <location>
        <begin position="219"/>
        <end position="236"/>
    </location>
</feature>
<organism evidence="3 4">
    <name type="scientific">Cyclotella cryptica</name>
    <dbReference type="NCBI Taxonomy" id="29204"/>
    <lineage>
        <taxon>Eukaryota</taxon>
        <taxon>Sar</taxon>
        <taxon>Stramenopiles</taxon>
        <taxon>Ochrophyta</taxon>
        <taxon>Bacillariophyta</taxon>
        <taxon>Coscinodiscophyceae</taxon>
        <taxon>Thalassiosirophycidae</taxon>
        <taxon>Stephanodiscales</taxon>
        <taxon>Stephanodiscaceae</taxon>
        <taxon>Cyclotella</taxon>
    </lineage>
</organism>
<sequence>MNGKQSSTSAMQRNAFSTDPRSTPGAASTLQDLSVLKFFDPNSPWVLVNEGSLMGFFDFVPKHLRVGPCPGLHDNHGCEISVLDATKESFYLDDEILSTHPLAYSAFWVYNVLAFFWMKFILLQTLRVRGPGVIVTYTIQSWIMLTTRHGLSALAPFLPRQHILLWFNEMLRFPALATASITFFYWNLLIAPVIYYNLGTKEKKRLFLKFNFNFRMVQVHFFNIIFAVLNTIVTSSRKFEFLDLWCALAGAIGYALLYLLVLDRFGVHLYPIFSPRTFWSVLSWSALVGTYFLAYHVWNEAISSRSPLFDS</sequence>
<reference evidence="3 4" key="1">
    <citation type="journal article" date="2020" name="G3 (Bethesda)">
        <title>Improved Reference Genome for Cyclotella cryptica CCMP332, a Model for Cell Wall Morphogenesis, Salinity Adaptation, and Lipid Production in Diatoms (Bacillariophyta).</title>
        <authorList>
            <person name="Roberts W.R."/>
            <person name="Downey K.M."/>
            <person name="Ruck E.C."/>
            <person name="Traller J.C."/>
            <person name="Alverson A.J."/>
        </authorList>
    </citation>
    <scope>NUCLEOTIDE SEQUENCE [LARGE SCALE GENOMIC DNA]</scope>
    <source>
        <strain evidence="3 4">CCMP332</strain>
    </source>
</reference>
<keyword evidence="2" id="KW-0812">Transmembrane</keyword>
<feature type="region of interest" description="Disordered" evidence="1">
    <location>
        <begin position="1"/>
        <end position="25"/>
    </location>
</feature>
<proteinExistence type="predicted"/>
<keyword evidence="2" id="KW-1133">Transmembrane helix</keyword>
<feature type="transmembrane region" description="Helical" evidence="2">
    <location>
        <begin position="175"/>
        <end position="198"/>
    </location>
</feature>